<name>A0A1H0Y0G6_9LACT</name>
<dbReference type="InterPro" id="IPR023353">
    <property type="entry name" value="LemA-like_dom_sf"/>
</dbReference>
<evidence type="ECO:0000256" key="3">
    <source>
        <dbReference type="ARBA" id="ARBA00022692"/>
    </source>
</evidence>
<dbReference type="SUPFAM" id="SSF140478">
    <property type="entry name" value="LemA-like"/>
    <property type="match status" value="1"/>
</dbReference>
<evidence type="ECO:0000256" key="1">
    <source>
        <dbReference type="ARBA" id="ARBA00004167"/>
    </source>
</evidence>
<dbReference type="Gene3D" id="1.20.1440.20">
    <property type="entry name" value="LemA-like domain"/>
    <property type="match status" value="1"/>
</dbReference>
<feature type="transmembrane region" description="Helical" evidence="6">
    <location>
        <begin position="12"/>
        <end position="32"/>
    </location>
</feature>
<keyword evidence="8" id="KW-1185">Reference proteome</keyword>
<dbReference type="GO" id="GO:0016020">
    <property type="term" value="C:membrane"/>
    <property type="evidence" value="ECO:0007669"/>
    <property type="project" value="UniProtKB-SubCell"/>
</dbReference>
<organism evidence="7 8">
    <name type="scientific">Carnobacterium viridans</name>
    <dbReference type="NCBI Taxonomy" id="174587"/>
    <lineage>
        <taxon>Bacteria</taxon>
        <taxon>Bacillati</taxon>
        <taxon>Bacillota</taxon>
        <taxon>Bacilli</taxon>
        <taxon>Lactobacillales</taxon>
        <taxon>Carnobacteriaceae</taxon>
        <taxon>Carnobacterium</taxon>
    </lineage>
</organism>
<evidence type="ECO:0000313" key="7">
    <source>
        <dbReference type="EMBL" id="SDQ08561.1"/>
    </source>
</evidence>
<dbReference type="EMBL" id="FNJW01000008">
    <property type="protein sequence ID" value="SDQ08561.1"/>
    <property type="molecule type" value="Genomic_DNA"/>
</dbReference>
<dbReference type="Pfam" id="PF04011">
    <property type="entry name" value="LemA"/>
    <property type="match status" value="1"/>
</dbReference>
<keyword evidence="5 6" id="KW-0472">Membrane</keyword>
<gene>
    <name evidence="7" type="ORF">SAMN04487752_0615</name>
</gene>
<dbReference type="PANTHER" id="PTHR34478">
    <property type="entry name" value="PROTEIN LEMA"/>
    <property type="match status" value="1"/>
</dbReference>
<keyword evidence="3 6" id="KW-0812">Transmembrane</keyword>
<proteinExistence type="inferred from homology"/>
<evidence type="ECO:0000256" key="2">
    <source>
        <dbReference type="ARBA" id="ARBA00008854"/>
    </source>
</evidence>
<sequence length="195" mass="21544">MKNMKNGTKIIIGIIVAVVIIAIPLISSYNGLIKEESNVDLAWSQVESQLQRRNDLIPNLVNSVQGAMDQEEEVFTAIADARASLSGAGSMEEEVEANNEMNSALSRLLVVVESYPELKSNENVTALMDELAGTENRIAVERQRYNETVQGYNNRVKRFPGSIIANMTGFSEKPYFEAVEGAEIAPEVNFDNDEE</sequence>
<dbReference type="Proteomes" id="UP000199481">
    <property type="component" value="Unassembled WGS sequence"/>
</dbReference>
<dbReference type="RefSeq" id="WP_197050299.1">
    <property type="nucleotide sequence ID" value="NZ_CP084916.1"/>
</dbReference>
<comment type="similarity">
    <text evidence="2">Belongs to the LemA family.</text>
</comment>
<protein>
    <submittedName>
        <fullName evidence="7">LemA protein</fullName>
    </submittedName>
</protein>
<evidence type="ECO:0000313" key="8">
    <source>
        <dbReference type="Proteomes" id="UP000199481"/>
    </source>
</evidence>
<dbReference type="AlphaFoldDB" id="A0A1H0Y0G6"/>
<dbReference type="InterPro" id="IPR007156">
    <property type="entry name" value="MamQ_LemA"/>
</dbReference>
<evidence type="ECO:0000256" key="6">
    <source>
        <dbReference type="SAM" id="Phobius"/>
    </source>
</evidence>
<accession>A0A1H0Y0G6</accession>
<evidence type="ECO:0000256" key="4">
    <source>
        <dbReference type="ARBA" id="ARBA00022989"/>
    </source>
</evidence>
<comment type="subcellular location">
    <subcellularLocation>
        <location evidence="1">Membrane</location>
        <topology evidence="1">Single-pass membrane protein</topology>
    </subcellularLocation>
</comment>
<evidence type="ECO:0000256" key="5">
    <source>
        <dbReference type="ARBA" id="ARBA00023136"/>
    </source>
</evidence>
<dbReference type="PANTHER" id="PTHR34478:SF2">
    <property type="entry name" value="MEMBRANE PROTEIN"/>
    <property type="match status" value="1"/>
</dbReference>
<keyword evidence="4 6" id="KW-1133">Transmembrane helix</keyword>
<reference evidence="8" key="1">
    <citation type="submission" date="2016-10" db="EMBL/GenBank/DDBJ databases">
        <authorList>
            <person name="Varghese N."/>
            <person name="Submissions S."/>
        </authorList>
    </citation>
    <scope>NUCLEOTIDE SEQUENCE [LARGE SCALE GENOMIC DNA]</scope>
    <source>
        <strain evidence="8">MPL-11</strain>
    </source>
</reference>